<dbReference type="Gene3D" id="3.40.50.1820">
    <property type="entry name" value="alpha/beta hydrolase"/>
    <property type="match status" value="1"/>
</dbReference>
<dbReference type="InterPro" id="IPR051321">
    <property type="entry name" value="PHA/PHB_synthase"/>
</dbReference>
<keyword evidence="6" id="KW-1185">Reference proteome</keyword>
<evidence type="ECO:0000313" key="5">
    <source>
        <dbReference type="EMBL" id="MBC5763934.1"/>
    </source>
</evidence>
<dbReference type="AlphaFoldDB" id="A0A923M739"/>
<dbReference type="GO" id="GO:0016746">
    <property type="term" value="F:acyltransferase activity"/>
    <property type="evidence" value="ECO:0007669"/>
    <property type="project" value="UniProtKB-KW"/>
</dbReference>
<protein>
    <submittedName>
        <fullName evidence="5">Polyhydroxyalkanoic acid synthase</fullName>
    </submittedName>
</protein>
<dbReference type="SUPFAM" id="SSF53474">
    <property type="entry name" value="alpha/beta-Hydrolases"/>
    <property type="match status" value="1"/>
</dbReference>
<evidence type="ECO:0000256" key="1">
    <source>
        <dbReference type="ARBA" id="ARBA00022679"/>
    </source>
</evidence>
<dbReference type="GO" id="GO:0042619">
    <property type="term" value="P:poly-hydroxybutyrate biosynthetic process"/>
    <property type="evidence" value="ECO:0007669"/>
    <property type="project" value="InterPro"/>
</dbReference>
<dbReference type="InterPro" id="IPR022211">
    <property type="entry name" value="PHBC_N"/>
</dbReference>
<accession>A0A923M739</accession>
<evidence type="ECO:0000259" key="4">
    <source>
        <dbReference type="Pfam" id="PF12551"/>
    </source>
</evidence>
<proteinExistence type="predicted"/>
<gene>
    <name evidence="5" type="ORF">H8R02_05695</name>
</gene>
<keyword evidence="1" id="KW-0808">Transferase</keyword>
<feature type="domain" description="Poly-beta-hydroxybutyrate polymerase N-terminal" evidence="3">
    <location>
        <begin position="95"/>
        <end position="262"/>
    </location>
</feature>
<dbReference type="PANTHER" id="PTHR36837:SF5">
    <property type="entry name" value="POLY-3-HYDROXYBUTYRATE SYNTHASE"/>
    <property type="match status" value="1"/>
</dbReference>
<evidence type="ECO:0000313" key="6">
    <source>
        <dbReference type="Proteomes" id="UP000596827"/>
    </source>
</evidence>
<dbReference type="EMBL" id="JACORU010000001">
    <property type="protein sequence ID" value="MBC5763934.1"/>
    <property type="molecule type" value="Genomic_DNA"/>
</dbReference>
<dbReference type="Pfam" id="PF07167">
    <property type="entry name" value="PhaC_N"/>
    <property type="match status" value="1"/>
</dbReference>
<name>A0A923M739_9BURK</name>
<feature type="domain" description="Poly-beta-hydroxybutyrate polymerase N-terminal" evidence="4">
    <location>
        <begin position="18"/>
        <end position="57"/>
    </location>
</feature>
<dbReference type="PANTHER" id="PTHR36837">
    <property type="entry name" value="POLY(3-HYDROXYALKANOATE) POLYMERASE SUBUNIT PHAC"/>
    <property type="match status" value="1"/>
</dbReference>
<reference evidence="5" key="1">
    <citation type="submission" date="2020-08" db="EMBL/GenBank/DDBJ databases">
        <title>Ramlibacter sp. GTP1 16S ribosomal RNA gene genome sequencing and assembly.</title>
        <authorList>
            <person name="Kang M."/>
        </authorList>
    </citation>
    <scope>NUCLEOTIDE SEQUENCE</scope>
    <source>
        <strain evidence="5">GTP1</strain>
    </source>
</reference>
<dbReference type="RefSeq" id="WP_187080347.1">
    <property type="nucleotide sequence ID" value="NZ_JACORU010000001.1"/>
</dbReference>
<evidence type="ECO:0000256" key="2">
    <source>
        <dbReference type="ARBA" id="ARBA00023315"/>
    </source>
</evidence>
<dbReference type="InterPro" id="IPR010941">
    <property type="entry name" value="PhaC_N"/>
</dbReference>
<evidence type="ECO:0000259" key="3">
    <source>
        <dbReference type="Pfam" id="PF07167"/>
    </source>
</evidence>
<dbReference type="InterPro" id="IPR029058">
    <property type="entry name" value="AB_hydrolase_fold"/>
</dbReference>
<keyword evidence="2" id="KW-0012">Acyltransferase</keyword>
<comment type="caution">
    <text evidence="5">The sequence shown here is derived from an EMBL/GenBank/DDBJ whole genome shotgun (WGS) entry which is preliminary data.</text>
</comment>
<dbReference type="Pfam" id="PF12551">
    <property type="entry name" value="PHBC_N"/>
    <property type="match status" value="1"/>
</dbReference>
<organism evidence="5 6">
    <name type="scientific">Ramlibacter albus</name>
    <dbReference type="NCBI Taxonomy" id="2079448"/>
    <lineage>
        <taxon>Bacteria</taxon>
        <taxon>Pseudomonadati</taxon>
        <taxon>Pseudomonadota</taxon>
        <taxon>Betaproteobacteria</taxon>
        <taxon>Burkholderiales</taxon>
        <taxon>Comamonadaceae</taxon>
        <taxon>Ramlibacter</taxon>
    </lineage>
</organism>
<dbReference type="Proteomes" id="UP000596827">
    <property type="component" value="Unassembled WGS sequence"/>
</dbReference>
<sequence>MTTTATTTLTGSAAIGPAPLDLPLKVALTRLFNGISPASLVQAYADWLLHIAASPAKQVELGSSAMRKAAQWLAYVATQSRGLECIPCVEPREADKRFKDAQWHALPFSAIAQGFLLQERWWDEATHGVHGVSRHHEEVASFVARQWLDMWSPSNFVATNPEVLSHTARSGGLNLASGFTNWLHDFTALATGGRPRGVEAFEPGRDVAITPGKVVWRNHLVELLQYDPVTPRVDREPVFVVPSWIMKFYILDLTPHDSLARYFVAQGHTVFMLSWRNPGSEDAGLGLQDYVQAVLDAIAAVRRLCPRAHVHAMGYCLGGTLLAIVAAVLAGRHDESLKTVTLVAAQVDFHEPGELGLFMDESQVAFLEDVMAERGYLDGVQMAGAFQLINSKDLVWSKLVHEYLRGATTPMTALRAWNADATRMPARMHAEYLRQLYLRNELSEGRYRFDGEAVDLETIAAPMFVVATERDHVSPWRSVYKVHHLVDAPIEFVLTSGGHNVGIVNPPGGPAASPEASYRMARTRRHAAPVDPQKWLDASVRHAGSWWPEWHRWLRRHSSDARVPARAVTPLLPPAERAAAPGSYVFQR</sequence>